<evidence type="ECO:0000259" key="9">
    <source>
        <dbReference type="Pfam" id="PF00425"/>
    </source>
</evidence>
<dbReference type="GO" id="GO:0004049">
    <property type="term" value="F:anthranilate synthase activity"/>
    <property type="evidence" value="ECO:0007669"/>
    <property type="project" value="UniProtKB-EC"/>
</dbReference>
<sequence length="463" mass="52857">MKLNTKCYTSPADLHTPVGIYLKMRDIFRETCLLESTDHQNSSQSKSIICINPIAGVEISDLEKGELKLPLKEVIEFKINKKPNEILDEFRNSFEIEKEENDHAIAQSLFGYTAYDSVQFFEDLKFKNDCPLPLMRYRLYQYVIVIDNYTDQIHLYENRIQGVKSETSRIQAILRNRDFPLFPFKADKEEKSNLTDQAFEDIVKKGIEHGLRGDVFQLVLSRKFEQRFIGDDFQVYRALRNINPSPYLFYFDYSDYRIFGSSPESQMIVENGKATIHPIAGTFKRTGDLIEDAKEAERLKHDAKENAEHTMLVDLARNDLSKVCKNVSVSKLKEIKYFSHVIHMVSEIEGEISKTKNPFEVIAATFPQGTLSGAPKHKAIQLIDQYENSSRGFYGGSIGYVGLNGNVNTAIMIRTFLSKNNTLQYQAGAGVVVKSNPQNEREEVSNKLGALRKAIELAEKISL</sequence>
<feature type="domain" description="Chorismate-utilising enzyme C-terminal" evidence="9">
    <location>
        <begin position="196"/>
        <end position="447"/>
    </location>
</feature>
<dbReference type="Pfam" id="PF04715">
    <property type="entry name" value="Anth_synt_I_N"/>
    <property type="match status" value="1"/>
</dbReference>
<evidence type="ECO:0000259" key="10">
    <source>
        <dbReference type="Pfam" id="PF04715"/>
    </source>
</evidence>
<dbReference type="Gene3D" id="3.60.120.10">
    <property type="entry name" value="Anthranilate synthase"/>
    <property type="match status" value="1"/>
</dbReference>
<comment type="catalytic activity">
    <reaction evidence="8">
        <text>chorismate + L-glutamine = anthranilate + pyruvate + L-glutamate + H(+)</text>
        <dbReference type="Rhea" id="RHEA:21732"/>
        <dbReference type="ChEBI" id="CHEBI:15361"/>
        <dbReference type="ChEBI" id="CHEBI:15378"/>
        <dbReference type="ChEBI" id="CHEBI:16567"/>
        <dbReference type="ChEBI" id="CHEBI:29748"/>
        <dbReference type="ChEBI" id="CHEBI:29985"/>
        <dbReference type="ChEBI" id="CHEBI:58359"/>
        <dbReference type="EC" id="4.1.3.27"/>
    </reaction>
</comment>
<keyword evidence="5" id="KW-0460">Magnesium</keyword>
<dbReference type="InterPro" id="IPR005801">
    <property type="entry name" value="ADC_synthase"/>
</dbReference>
<name>A0A9X4MW09_9FLAO</name>
<comment type="cofactor">
    <cofactor evidence="1">
        <name>Mg(2+)</name>
        <dbReference type="ChEBI" id="CHEBI:18420"/>
    </cofactor>
</comment>
<accession>A0A9X4MW09</accession>
<evidence type="ECO:0000256" key="1">
    <source>
        <dbReference type="ARBA" id="ARBA00001946"/>
    </source>
</evidence>
<dbReference type="PRINTS" id="PR00095">
    <property type="entry name" value="ANTSNTHASEI"/>
</dbReference>
<keyword evidence="4" id="KW-0479">Metal-binding</keyword>
<evidence type="ECO:0000256" key="4">
    <source>
        <dbReference type="ARBA" id="ARBA00022723"/>
    </source>
</evidence>
<comment type="function">
    <text evidence="7">Part of a heterotetrameric complex that catalyzes the two-step biosynthesis of anthranilate, an intermediate in the biosynthesis of L-tryptophan. In the first step, the glutamine-binding beta subunit (TrpG) of anthranilate synthase (AS) provides the glutamine amidotransferase activity which generates ammonia as a substrate that, along with chorismate, is used in the second step, catalyzed by the large alpha subunit of AS (TrpE) to produce anthranilate. In the absence of TrpG, TrpE can synthesize anthranilate directly from chorismate and high concentrations of ammonia.</text>
</comment>
<dbReference type="InterPro" id="IPR006805">
    <property type="entry name" value="Anth_synth_I_N"/>
</dbReference>
<evidence type="ECO:0000256" key="3">
    <source>
        <dbReference type="ARBA" id="ARBA00020653"/>
    </source>
</evidence>
<dbReference type="AlphaFoldDB" id="A0A9X4MW09"/>
<feature type="domain" description="Anthranilate synthase component I N-terminal" evidence="10">
    <location>
        <begin position="13"/>
        <end position="155"/>
    </location>
</feature>
<evidence type="ECO:0000256" key="7">
    <source>
        <dbReference type="ARBA" id="ARBA00025634"/>
    </source>
</evidence>
<organism evidence="11 12">
    <name type="scientific">Profundicola chukchiensis</name>
    <dbReference type="NCBI Taxonomy" id="2961959"/>
    <lineage>
        <taxon>Bacteria</taxon>
        <taxon>Pseudomonadati</taxon>
        <taxon>Bacteroidota</taxon>
        <taxon>Flavobacteriia</taxon>
        <taxon>Flavobacteriales</taxon>
        <taxon>Weeksellaceae</taxon>
        <taxon>Profundicola</taxon>
    </lineage>
</organism>
<comment type="caution">
    <text evidence="11">The sequence shown here is derived from an EMBL/GenBank/DDBJ whole genome shotgun (WGS) entry which is preliminary data.</text>
</comment>
<dbReference type="PANTHER" id="PTHR11236:SF48">
    <property type="entry name" value="ISOCHORISMATE SYNTHASE MENF"/>
    <property type="match status" value="1"/>
</dbReference>
<dbReference type="SUPFAM" id="SSF56322">
    <property type="entry name" value="ADC synthase"/>
    <property type="match status" value="1"/>
</dbReference>
<reference evidence="11" key="1">
    <citation type="submission" date="2022-07" db="EMBL/GenBank/DDBJ databases">
        <title>Description and genome-wide analysis of Profundicola chukchiensis gen. nov., sp. nov., marine bacteria isolated from bottom sediments of the Chukchi Sea.</title>
        <authorList>
            <person name="Romanenko L."/>
            <person name="Otstavnykh N."/>
            <person name="Kurilenko V."/>
            <person name="Eremeev V."/>
            <person name="Velansky P."/>
            <person name="Mikhailov V."/>
            <person name="Isaeva M."/>
        </authorList>
    </citation>
    <scope>NUCLEOTIDE SEQUENCE</scope>
    <source>
        <strain evidence="11">KMM 9713</strain>
    </source>
</reference>
<keyword evidence="12" id="KW-1185">Reference proteome</keyword>
<dbReference type="GO" id="GO:0000162">
    <property type="term" value="P:L-tryptophan biosynthetic process"/>
    <property type="evidence" value="ECO:0007669"/>
    <property type="project" value="TreeGrafter"/>
</dbReference>
<evidence type="ECO:0000256" key="8">
    <source>
        <dbReference type="ARBA" id="ARBA00047683"/>
    </source>
</evidence>
<evidence type="ECO:0000313" key="12">
    <source>
        <dbReference type="Proteomes" id="UP001152599"/>
    </source>
</evidence>
<dbReference type="EMBL" id="JANCMU010000001">
    <property type="protein sequence ID" value="MDG4945093.1"/>
    <property type="molecule type" value="Genomic_DNA"/>
</dbReference>
<dbReference type="InterPro" id="IPR015890">
    <property type="entry name" value="Chorismate_C"/>
</dbReference>
<comment type="subunit">
    <text evidence="2">Heterotetramer consisting of two non-identical subunits: a beta subunit (TrpG) and a large alpha subunit (TrpE).</text>
</comment>
<dbReference type="PANTHER" id="PTHR11236">
    <property type="entry name" value="AMINOBENZOATE/ANTHRANILATE SYNTHASE"/>
    <property type="match status" value="1"/>
</dbReference>
<dbReference type="InterPro" id="IPR019999">
    <property type="entry name" value="Anth_synth_I-like"/>
</dbReference>
<dbReference type="Proteomes" id="UP001152599">
    <property type="component" value="Unassembled WGS sequence"/>
</dbReference>
<keyword evidence="6" id="KW-0456">Lyase</keyword>
<evidence type="ECO:0000256" key="2">
    <source>
        <dbReference type="ARBA" id="ARBA00011575"/>
    </source>
</evidence>
<dbReference type="GO" id="GO:0046872">
    <property type="term" value="F:metal ion binding"/>
    <property type="evidence" value="ECO:0007669"/>
    <property type="project" value="UniProtKB-KW"/>
</dbReference>
<dbReference type="RefSeq" id="WP_304419810.1">
    <property type="nucleotide sequence ID" value="NZ_JANCMU010000001.1"/>
</dbReference>
<evidence type="ECO:0000256" key="5">
    <source>
        <dbReference type="ARBA" id="ARBA00022842"/>
    </source>
</evidence>
<dbReference type="Pfam" id="PF00425">
    <property type="entry name" value="Chorismate_bind"/>
    <property type="match status" value="1"/>
</dbReference>
<evidence type="ECO:0000256" key="6">
    <source>
        <dbReference type="ARBA" id="ARBA00023239"/>
    </source>
</evidence>
<proteinExistence type="predicted"/>
<evidence type="ECO:0000313" key="11">
    <source>
        <dbReference type="EMBL" id="MDG4945093.1"/>
    </source>
</evidence>
<gene>
    <name evidence="11" type="ORF">NMK71_01585</name>
</gene>
<protein>
    <recommendedName>
        <fullName evidence="3">Anthranilate synthase component 1</fullName>
    </recommendedName>
</protein>